<name>I1MG44_SOYBN</name>
<dbReference type="Gramene" id="KRH11600">
    <property type="protein sequence ID" value="KRH11600"/>
    <property type="gene ID" value="GLYMA_15G119500"/>
</dbReference>
<reference evidence="4" key="3">
    <citation type="submission" date="2018-07" db="EMBL/GenBank/DDBJ databases">
        <title>WGS assembly of Glycine max.</title>
        <authorList>
            <person name="Schmutz J."/>
            <person name="Cannon S."/>
            <person name="Schlueter J."/>
            <person name="Ma J."/>
            <person name="Mitros T."/>
            <person name="Nelson W."/>
            <person name="Hyten D."/>
            <person name="Song Q."/>
            <person name="Thelen J."/>
            <person name="Cheng J."/>
            <person name="Xu D."/>
            <person name="Hellsten U."/>
            <person name="May G."/>
            <person name="Yu Y."/>
            <person name="Sakurai T."/>
            <person name="Umezawa T."/>
            <person name="Bhattacharyya M."/>
            <person name="Sandhu D."/>
            <person name="Valliyodan B."/>
            <person name="Lindquist E."/>
            <person name="Peto M."/>
            <person name="Grant D."/>
            <person name="Shu S."/>
            <person name="Goodstein D."/>
            <person name="Barry K."/>
            <person name="Futrell-Griggs M."/>
            <person name="Abernathy B."/>
            <person name="Du J."/>
            <person name="Tian Z."/>
            <person name="Zhu L."/>
            <person name="Gill N."/>
            <person name="Joshi T."/>
            <person name="Libault M."/>
            <person name="Sethuraman A."/>
            <person name="Zhang X."/>
            <person name="Shinozaki K."/>
            <person name="Nguyen H."/>
            <person name="Wing R."/>
            <person name="Cregan P."/>
            <person name="Specht J."/>
            <person name="Grimwood J."/>
            <person name="Rokhsar D."/>
            <person name="Stacey G."/>
            <person name="Shoemaker R."/>
            <person name="Jackson S."/>
        </authorList>
    </citation>
    <scope>NUCLEOTIDE SEQUENCE</scope>
    <source>
        <tissue evidence="4">Callus</tissue>
    </source>
</reference>
<dbReference type="EMBL" id="CM000848">
    <property type="protein sequence ID" value="KRH11600.1"/>
    <property type="molecule type" value="Genomic_DNA"/>
</dbReference>
<evidence type="ECO:0000313" key="5">
    <source>
        <dbReference type="EnsemblPlants" id="KRH11600"/>
    </source>
</evidence>
<dbReference type="InterPro" id="IPR051636">
    <property type="entry name" value="Plant_LTP/defense-related"/>
</dbReference>
<reference evidence="5" key="2">
    <citation type="submission" date="2018-02" db="UniProtKB">
        <authorList>
            <consortium name="EnsemblPlants"/>
        </authorList>
    </citation>
    <scope>IDENTIFICATION</scope>
    <source>
        <strain evidence="5">Williams 82</strain>
    </source>
</reference>
<dbReference type="RefSeq" id="XP_003546266.1">
    <property type="nucleotide sequence ID" value="XM_003546218.4"/>
</dbReference>
<dbReference type="EnsemblPlants" id="KRH11600">
    <property type="protein sequence ID" value="KRH11600"/>
    <property type="gene ID" value="GLYMA_15G119500"/>
</dbReference>
<dbReference type="KEGG" id="gmx:100812966"/>
<keyword evidence="6" id="KW-1185">Reference proteome</keyword>
<protein>
    <recommendedName>
        <fullName evidence="3">Hydrophobic seed protein domain-containing protein</fullName>
    </recommendedName>
</protein>
<dbReference type="OMA" id="CCALIAD"/>
<dbReference type="OrthoDB" id="1421092at2759"/>
<dbReference type="InterPro" id="IPR027923">
    <property type="entry name" value="Hydrophob_seed_dom"/>
</dbReference>
<dbReference type="PaxDb" id="3847-GLYMA15G13770.1"/>
<reference evidence="4 5" key="1">
    <citation type="journal article" date="2010" name="Nature">
        <title>Genome sequence of the palaeopolyploid soybean.</title>
        <authorList>
            <person name="Schmutz J."/>
            <person name="Cannon S.B."/>
            <person name="Schlueter J."/>
            <person name="Ma J."/>
            <person name="Mitros T."/>
            <person name="Nelson W."/>
            <person name="Hyten D.L."/>
            <person name="Song Q."/>
            <person name="Thelen J.J."/>
            <person name="Cheng J."/>
            <person name="Xu D."/>
            <person name="Hellsten U."/>
            <person name="May G.D."/>
            <person name="Yu Y."/>
            <person name="Sakurai T."/>
            <person name="Umezawa T."/>
            <person name="Bhattacharyya M.K."/>
            <person name="Sandhu D."/>
            <person name="Valliyodan B."/>
            <person name="Lindquist E."/>
            <person name="Peto M."/>
            <person name="Grant D."/>
            <person name="Shu S."/>
            <person name="Goodstein D."/>
            <person name="Barry K."/>
            <person name="Futrell-Griggs M."/>
            <person name="Abernathy B."/>
            <person name="Du J."/>
            <person name="Tian Z."/>
            <person name="Zhu L."/>
            <person name="Gill N."/>
            <person name="Joshi T."/>
            <person name="Libault M."/>
            <person name="Sethuraman A."/>
            <person name="Zhang X.-C."/>
            <person name="Shinozaki K."/>
            <person name="Nguyen H.T."/>
            <person name="Wing R.A."/>
            <person name="Cregan P."/>
            <person name="Specht J."/>
            <person name="Grimwood J."/>
            <person name="Rokhsar D."/>
            <person name="Stacey G."/>
            <person name="Shoemaker R.C."/>
            <person name="Jackson S.A."/>
        </authorList>
    </citation>
    <scope>NUCLEOTIDE SEQUENCE [LARGE SCALE GENOMIC DNA]</scope>
    <source>
        <strain evidence="5">cv. Williams 82</strain>
        <tissue evidence="4">Callus</tissue>
    </source>
</reference>
<organism evidence="4">
    <name type="scientific">Glycine max</name>
    <name type="common">Soybean</name>
    <name type="synonym">Glycine hispida</name>
    <dbReference type="NCBI Taxonomy" id="3847"/>
    <lineage>
        <taxon>Eukaryota</taxon>
        <taxon>Viridiplantae</taxon>
        <taxon>Streptophyta</taxon>
        <taxon>Embryophyta</taxon>
        <taxon>Tracheophyta</taxon>
        <taxon>Spermatophyta</taxon>
        <taxon>Magnoliopsida</taxon>
        <taxon>eudicotyledons</taxon>
        <taxon>Gunneridae</taxon>
        <taxon>Pentapetalae</taxon>
        <taxon>rosids</taxon>
        <taxon>fabids</taxon>
        <taxon>Fabales</taxon>
        <taxon>Fabaceae</taxon>
        <taxon>Papilionoideae</taxon>
        <taxon>50 kb inversion clade</taxon>
        <taxon>NPAAA clade</taxon>
        <taxon>indigoferoid/millettioid clade</taxon>
        <taxon>Phaseoleae</taxon>
        <taxon>Glycine</taxon>
        <taxon>Glycine subgen. Soja</taxon>
    </lineage>
</organism>
<feature type="chain" id="PRO_5014578832" description="Hydrophobic seed protein domain-containing protein" evidence="2">
    <location>
        <begin position="26"/>
        <end position="129"/>
    </location>
</feature>
<evidence type="ECO:0000313" key="4">
    <source>
        <dbReference type="EMBL" id="KRH11600.1"/>
    </source>
</evidence>
<dbReference type="Gene3D" id="1.10.110.10">
    <property type="entry name" value="Plant lipid-transfer and hydrophobic proteins"/>
    <property type="match status" value="1"/>
</dbReference>
<accession>I1MG44</accession>
<dbReference type="InterPro" id="IPR036312">
    <property type="entry name" value="Bifun_inhib/LTP/seed_sf"/>
</dbReference>
<dbReference type="PANTHER" id="PTHR31731">
    <property type="match status" value="1"/>
</dbReference>
<evidence type="ECO:0000256" key="2">
    <source>
        <dbReference type="SAM" id="SignalP"/>
    </source>
</evidence>
<keyword evidence="2" id="KW-0732">Signal</keyword>
<dbReference type="AlphaFoldDB" id="I1MG44"/>
<dbReference type="Pfam" id="PF14547">
    <property type="entry name" value="Hydrophob_seed"/>
    <property type="match status" value="1"/>
</dbReference>
<gene>
    <name evidence="5" type="primary">LOC100812966</name>
    <name evidence="4" type="ORF">GLYMA_15G119500</name>
</gene>
<proteinExistence type="inferred from homology"/>
<dbReference type="HOGENOM" id="CLU_055715_2_1_1"/>
<dbReference type="ExpressionAtlas" id="I1MG44">
    <property type="expression patterns" value="baseline and differential"/>
</dbReference>
<dbReference type="SUPFAM" id="SSF47699">
    <property type="entry name" value="Bifunctional inhibitor/lipid-transfer protein/seed storage 2S albumin"/>
    <property type="match status" value="1"/>
</dbReference>
<comment type="similarity">
    <text evidence="1">Belongs to the plant LTP family. PEARLI1 subfamily.</text>
</comment>
<dbReference type="GeneID" id="100812966"/>
<evidence type="ECO:0000256" key="1">
    <source>
        <dbReference type="ARBA" id="ARBA00008965"/>
    </source>
</evidence>
<dbReference type="Allergome" id="368">
    <property type="allergen name" value="Gly m 1"/>
</dbReference>
<dbReference type="STRING" id="3847.I1MG44"/>
<feature type="signal peptide" evidence="2">
    <location>
        <begin position="1"/>
        <end position="25"/>
    </location>
</feature>
<feature type="domain" description="Hydrophobic seed protein" evidence="3">
    <location>
        <begin position="63"/>
        <end position="127"/>
    </location>
</feature>
<sequence>MGSKVVASVALLLSINILFISMVSSSSHYDPPPPPCYVPAPFTPPPPSLSPPPPSGPSCPDLSVCLNILDGSPADDCCALIADLVDLEASVCLCIQLRVLGIVNLDLNLQLILNACGPSYPSNATCPRT</sequence>
<evidence type="ECO:0000313" key="6">
    <source>
        <dbReference type="Proteomes" id="UP000008827"/>
    </source>
</evidence>
<evidence type="ECO:0000259" key="3">
    <source>
        <dbReference type="Pfam" id="PF14547"/>
    </source>
</evidence>
<dbReference type="Proteomes" id="UP000008827">
    <property type="component" value="Chromosome 15"/>
</dbReference>
<dbReference type="SMR" id="I1MG44"/>